<protein>
    <submittedName>
        <fullName evidence="1">Uncharacterized protein</fullName>
    </submittedName>
</protein>
<dbReference type="EMBL" id="CP000254">
    <property type="protein sequence ID" value="ABD41398.1"/>
    <property type="molecule type" value="Genomic_DNA"/>
</dbReference>
<dbReference type="HOGENOM" id="CLU_2597735_0_0_2"/>
<dbReference type="KEGG" id="mhu:Mhun_1668"/>
<evidence type="ECO:0000313" key="1">
    <source>
        <dbReference type="EMBL" id="ABD41398.1"/>
    </source>
</evidence>
<reference evidence="2" key="1">
    <citation type="journal article" date="2016" name="Stand. Genomic Sci.">
        <title>Complete genome sequence of Methanospirillum hungatei type strain JF1.</title>
        <authorList>
            <person name="Gunsalus R.P."/>
            <person name="Cook L.E."/>
            <person name="Crable B."/>
            <person name="Rohlin L."/>
            <person name="McDonald E."/>
            <person name="Mouttaki H."/>
            <person name="Sieber J.R."/>
            <person name="Poweleit N."/>
            <person name="Zhou H."/>
            <person name="Lapidus A.L."/>
            <person name="Daligault H.E."/>
            <person name="Land M."/>
            <person name="Gilna P."/>
            <person name="Ivanova N."/>
            <person name="Kyrpides N."/>
            <person name="Culley D.E."/>
            <person name="McInerney M.J."/>
        </authorList>
    </citation>
    <scope>NUCLEOTIDE SEQUENCE [LARGE SCALE GENOMIC DNA]</scope>
    <source>
        <strain evidence="2">ATCC 27890 / DSM 864 / NBRC 100397 / JF-1</strain>
    </source>
</reference>
<accession>Q2FL02</accession>
<organism evidence="1 2">
    <name type="scientific">Methanospirillum hungatei JF-1 (strain ATCC 27890 / DSM 864 / NBRC 100397 / JF-1)</name>
    <dbReference type="NCBI Taxonomy" id="323259"/>
    <lineage>
        <taxon>Archaea</taxon>
        <taxon>Methanobacteriati</taxon>
        <taxon>Methanobacteriota</taxon>
        <taxon>Stenosarchaea group</taxon>
        <taxon>Methanomicrobia</taxon>
        <taxon>Methanomicrobiales</taxon>
        <taxon>Methanospirillaceae</taxon>
        <taxon>Methanospirillum</taxon>
    </lineage>
</organism>
<dbReference type="STRING" id="323259.Mhun_1668"/>
<sequence>MIGMGYLMGMSCSSIFGNGLSRSDFSELDYEKCLNDPIVESVTPLFSFEGTVFISRYFLELPKKEEVERFIERQIRGRV</sequence>
<dbReference type="InParanoid" id="Q2FL02"/>
<dbReference type="EnsemblBacteria" id="ABD41398">
    <property type="protein sequence ID" value="ABD41398"/>
    <property type="gene ID" value="Mhun_1668"/>
</dbReference>
<keyword evidence="2" id="KW-1185">Reference proteome</keyword>
<name>Q2FL02_METHJ</name>
<evidence type="ECO:0000313" key="2">
    <source>
        <dbReference type="Proteomes" id="UP000001941"/>
    </source>
</evidence>
<dbReference type="AlphaFoldDB" id="Q2FL02"/>
<dbReference type="Proteomes" id="UP000001941">
    <property type="component" value="Chromosome"/>
</dbReference>
<gene>
    <name evidence="1" type="ordered locus">Mhun_1668</name>
</gene>
<proteinExistence type="predicted"/>